<keyword evidence="3" id="KW-0479">Metal-binding</keyword>
<dbReference type="PROSITE" id="PS51068">
    <property type="entry name" value="FPG_CAT"/>
    <property type="match status" value="1"/>
</dbReference>
<accession>A0A975M5Q5</accession>
<feature type="domain" description="Formamidopyrimidine-DNA glycosylase catalytic" evidence="15">
    <location>
        <begin position="2"/>
        <end position="149"/>
    </location>
</feature>
<comment type="similarity">
    <text evidence="1">Belongs to the FPG family.</text>
</comment>
<dbReference type="PANTHER" id="PTHR42697:SF1">
    <property type="entry name" value="ENDONUCLEASE 8"/>
    <property type="match status" value="1"/>
</dbReference>
<dbReference type="Gene3D" id="1.10.8.50">
    <property type="match status" value="1"/>
</dbReference>
<feature type="domain" description="FPG-type" evidence="14">
    <location>
        <begin position="240"/>
        <end position="279"/>
    </location>
</feature>
<protein>
    <recommendedName>
        <fullName evidence="2">DNA-(apurinic or apyrimidinic site) lyase</fullName>
        <ecNumber evidence="2">4.2.99.18</ecNumber>
    </recommendedName>
</protein>
<organism evidence="16 17">
    <name type="scientific">Arthrobacter jiangjiafuii</name>
    <dbReference type="NCBI Taxonomy" id="2817475"/>
    <lineage>
        <taxon>Bacteria</taxon>
        <taxon>Bacillati</taxon>
        <taxon>Actinomycetota</taxon>
        <taxon>Actinomycetes</taxon>
        <taxon>Micrococcales</taxon>
        <taxon>Micrococcaceae</taxon>
        <taxon>Arthrobacter</taxon>
    </lineage>
</organism>
<keyword evidence="6" id="KW-0378">Hydrolase</keyword>
<dbReference type="InterPro" id="IPR012319">
    <property type="entry name" value="FPG_cat"/>
</dbReference>
<keyword evidence="7" id="KW-0862">Zinc</keyword>
<keyword evidence="4" id="KW-0227">DNA damage</keyword>
<dbReference type="KEGG" id="ajg:KKR91_01815"/>
<dbReference type="InterPro" id="IPR044090">
    <property type="entry name" value="Nei2_N"/>
</dbReference>
<dbReference type="PANTHER" id="PTHR42697">
    <property type="entry name" value="ENDONUCLEASE 8"/>
    <property type="match status" value="1"/>
</dbReference>
<dbReference type="InterPro" id="IPR000214">
    <property type="entry name" value="Znf_DNA_glyclase/AP_lyase"/>
</dbReference>
<dbReference type="RefSeq" id="WP_210231391.1">
    <property type="nucleotide sequence ID" value="NZ_CP076022.1"/>
</dbReference>
<keyword evidence="12" id="KW-0326">Glycosidase</keyword>
<dbReference type="GO" id="GO:0006284">
    <property type="term" value="P:base-excision repair"/>
    <property type="evidence" value="ECO:0007669"/>
    <property type="project" value="InterPro"/>
</dbReference>
<evidence type="ECO:0000256" key="10">
    <source>
        <dbReference type="ARBA" id="ARBA00023239"/>
    </source>
</evidence>
<keyword evidence="10" id="KW-0456">Lyase</keyword>
<evidence type="ECO:0000259" key="15">
    <source>
        <dbReference type="PROSITE" id="PS51068"/>
    </source>
</evidence>
<name>A0A975M5Q5_9MICC</name>
<dbReference type="GO" id="GO:0003684">
    <property type="term" value="F:damaged DNA binding"/>
    <property type="evidence" value="ECO:0007669"/>
    <property type="project" value="InterPro"/>
</dbReference>
<evidence type="ECO:0000256" key="9">
    <source>
        <dbReference type="ARBA" id="ARBA00023204"/>
    </source>
</evidence>
<evidence type="ECO:0000256" key="11">
    <source>
        <dbReference type="ARBA" id="ARBA00023268"/>
    </source>
</evidence>
<keyword evidence="5 13" id="KW-0863">Zinc-finger</keyword>
<evidence type="ECO:0000256" key="5">
    <source>
        <dbReference type="ARBA" id="ARBA00022771"/>
    </source>
</evidence>
<dbReference type="EC" id="4.2.99.18" evidence="2"/>
<dbReference type="Pfam" id="PF01149">
    <property type="entry name" value="Fapy_DNA_glyco"/>
    <property type="match status" value="1"/>
</dbReference>
<keyword evidence="17" id="KW-1185">Reference proteome</keyword>
<keyword evidence="11" id="KW-0511">Multifunctional enzyme</keyword>
<evidence type="ECO:0000259" key="14">
    <source>
        <dbReference type="PROSITE" id="PS51066"/>
    </source>
</evidence>
<proteinExistence type="inferred from homology"/>
<dbReference type="GO" id="GO:0140078">
    <property type="term" value="F:class I DNA-(apurinic or apyrimidinic site) endonuclease activity"/>
    <property type="evidence" value="ECO:0007669"/>
    <property type="project" value="UniProtKB-EC"/>
</dbReference>
<dbReference type="Gene3D" id="3.20.190.10">
    <property type="entry name" value="MutM-like, N-terminal"/>
    <property type="match status" value="1"/>
</dbReference>
<dbReference type="CDD" id="cd08971">
    <property type="entry name" value="AcNei2_N"/>
    <property type="match status" value="1"/>
</dbReference>
<evidence type="ECO:0000256" key="1">
    <source>
        <dbReference type="ARBA" id="ARBA00009409"/>
    </source>
</evidence>
<dbReference type="SMART" id="SM00898">
    <property type="entry name" value="Fapy_DNA_glyco"/>
    <property type="match status" value="1"/>
</dbReference>
<evidence type="ECO:0000256" key="12">
    <source>
        <dbReference type="ARBA" id="ARBA00023295"/>
    </source>
</evidence>
<evidence type="ECO:0000256" key="6">
    <source>
        <dbReference type="ARBA" id="ARBA00022801"/>
    </source>
</evidence>
<dbReference type="SUPFAM" id="SSF57716">
    <property type="entry name" value="Glucocorticoid receptor-like (DNA-binding domain)"/>
    <property type="match status" value="1"/>
</dbReference>
<evidence type="ECO:0000256" key="13">
    <source>
        <dbReference type="PROSITE-ProRule" id="PRU00391"/>
    </source>
</evidence>
<gene>
    <name evidence="16" type="ORF">KKR91_01815</name>
</gene>
<evidence type="ECO:0000256" key="4">
    <source>
        <dbReference type="ARBA" id="ARBA00022763"/>
    </source>
</evidence>
<evidence type="ECO:0000256" key="3">
    <source>
        <dbReference type="ARBA" id="ARBA00022723"/>
    </source>
</evidence>
<dbReference type="GO" id="GO:0008270">
    <property type="term" value="F:zinc ion binding"/>
    <property type="evidence" value="ECO:0007669"/>
    <property type="project" value="UniProtKB-KW"/>
</dbReference>
<keyword evidence="9" id="KW-0234">DNA repair</keyword>
<keyword evidence="8" id="KW-0238">DNA-binding</keyword>
<dbReference type="PROSITE" id="PS51066">
    <property type="entry name" value="ZF_FPG_2"/>
    <property type="match status" value="1"/>
</dbReference>
<evidence type="ECO:0000256" key="2">
    <source>
        <dbReference type="ARBA" id="ARBA00012720"/>
    </source>
</evidence>
<dbReference type="Pfam" id="PF06831">
    <property type="entry name" value="H2TH"/>
    <property type="match status" value="1"/>
</dbReference>
<evidence type="ECO:0000313" key="17">
    <source>
        <dbReference type="Proteomes" id="UP000676885"/>
    </source>
</evidence>
<dbReference type="Proteomes" id="UP000676885">
    <property type="component" value="Chromosome"/>
</dbReference>
<dbReference type="SUPFAM" id="SSF46946">
    <property type="entry name" value="S13-like H2TH domain"/>
    <property type="match status" value="1"/>
</dbReference>
<dbReference type="EMBL" id="CP076022">
    <property type="protein sequence ID" value="QWC10417.1"/>
    <property type="molecule type" value="Genomic_DNA"/>
</dbReference>
<evidence type="ECO:0000256" key="8">
    <source>
        <dbReference type="ARBA" id="ARBA00023125"/>
    </source>
</evidence>
<dbReference type="InterPro" id="IPR015886">
    <property type="entry name" value="H2TH_FPG"/>
</dbReference>
<evidence type="ECO:0000256" key="7">
    <source>
        <dbReference type="ARBA" id="ARBA00022833"/>
    </source>
</evidence>
<dbReference type="SMART" id="SM01232">
    <property type="entry name" value="H2TH"/>
    <property type="match status" value="1"/>
</dbReference>
<dbReference type="AlphaFoldDB" id="A0A975M5Q5"/>
<dbReference type="InterPro" id="IPR010979">
    <property type="entry name" value="Ribosomal_uS13-like_H2TH"/>
</dbReference>
<evidence type="ECO:0000313" key="16">
    <source>
        <dbReference type="EMBL" id="QWC10417.1"/>
    </source>
</evidence>
<dbReference type="GO" id="GO:0000703">
    <property type="term" value="F:oxidized pyrimidine nucleobase lesion DNA N-glycosylase activity"/>
    <property type="evidence" value="ECO:0007669"/>
    <property type="project" value="TreeGrafter"/>
</dbReference>
<dbReference type="SUPFAM" id="SSF81624">
    <property type="entry name" value="N-terminal domain of MutM-like DNA repair proteins"/>
    <property type="match status" value="1"/>
</dbReference>
<sequence>MPEGDTVWRAARELNAALAGETITRCDIRVPKFATTDFSGRTVSGVVSRGKHLLIRIGPLDVAPVDEHAPDRAASGPEDGWLLHSHLKMEGLWHVYDRGQRWRRPAFKARCILETAAKQVVGFDLGFLRVLPQAEEDDAVGYLGPDLLGPDWDAAEALRRIESVPERPIGLALLDQRNLAGIGNVYRCEVCFLAGVHPLTPVAQVPNLPRIVDLSKRLLEANKLRSRRITTGNMRGDPLWVYNRETRGCLRCGTKVLHELVGDNALELRDLYYCPHCQPLPAT</sequence>
<dbReference type="InterPro" id="IPR035937">
    <property type="entry name" value="FPG_N"/>
</dbReference>
<reference evidence="16 17" key="1">
    <citation type="submission" date="2021-05" db="EMBL/GenBank/DDBJ databases">
        <title>Novel species in genus Arthrobacter.</title>
        <authorList>
            <person name="Zhang G."/>
        </authorList>
    </citation>
    <scope>NUCLEOTIDE SEQUENCE [LARGE SCALE GENOMIC DNA]</scope>
    <source>
        <strain evidence="17">zg-ZUI227</strain>
    </source>
</reference>